<dbReference type="AlphaFoldDB" id="D1YZL5"/>
<evidence type="ECO:0000313" key="5">
    <source>
        <dbReference type="EMBL" id="BAI61887.1"/>
    </source>
</evidence>
<dbReference type="InterPro" id="IPR058240">
    <property type="entry name" value="rSAM_sf"/>
</dbReference>
<evidence type="ECO:0000256" key="1">
    <source>
        <dbReference type="ARBA" id="ARBA00022723"/>
    </source>
</evidence>
<gene>
    <name evidence="5" type="ordered locus">MCP_1815</name>
</gene>
<proteinExistence type="predicted"/>
<dbReference type="FunCoup" id="D1YZL5">
    <property type="interactions" value="3"/>
</dbReference>
<dbReference type="CDD" id="cd01335">
    <property type="entry name" value="Radical_SAM"/>
    <property type="match status" value="1"/>
</dbReference>
<dbReference type="InterPro" id="IPR007197">
    <property type="entry name" value="rSAM"/>
</dbReference>
<dbReference type="OrthoDB" id="15538at2157"/>
<dbReference type="InterPro" id="IPR006638">
    <property type="entry name" value="Elp3/MiaA/NifB-like_rSAM"/>
</dbReference>
<dbReference type="KEGG" id="mpd:MCP_1815"/>
<dbReference type="SUPFAM" id="SSF102114">
    <property type="entry name" value="Radical SAM enzymes"/>
    <property type="match status" value="1"/>
</dbReference>
<dbReference type="PATRIC" id="fig|304371.9.peg.1853"/>
<feature type="domain" description="Elp3/MiaA/NifB-like radical SAM core" evidence="4">
    <location>
        <begin position="20"/>
        <end position="236"/>
    </location>
</feature>
<reference evidence="5 6" key="2">
    <citation type="journal article" date="2008" name="Int. J. Syst. Evol. Microbiol.">
        <title>Methanocella paludicola gen. nov., sp. nov., a methane-producing archaeon, the first isolate of the lineage 'Rice Cluster I', and proposal of the new archaeal order Methanocellales ord. nov.</title>
        <authorList>
            <person name="Sakai S."/>
            <person name="Imachi H."/>
            <person name="Hanada S."/>
            <person name="Ohashi A."/>
            <person name="Harada H."/>
            <person name="Kamagata Y."/>
        </authorList>
    </citation>
    <scope>NUCLEOTIDE SEQUENCE [LARGE SCALE GENOMIC DNA]</scope>
    <source>
        <strain evidence="6">DSM 17711 / JCM 13418 / NBRC 101707 / SANAE</strain>
    </source>
</reference>
<accession>D1YZL5</accession>
<evidence type="ECO:0000313" key="6">
    <source>
        <dbReference type="Proteomes" id="UP000001882"/>
    </source>
</evidence>
<evidence type="ECO:0000256" key="2">
    <source>
        <dbReference type="ARBA" id="ARBA00023004"/>
    </source>
</evidence>
<dbReference type="Pfam" id="PF04055">
    <property type="entry name" value="Radical_SAM"/>
    <property type="match status" value="1"/>
</dbReference>
<dbReference type="InterPro" id="IPR040086">
    <property type="entry name" value="MJ0683-like"/>
</dbReference>
<dbReference type="SFLD" id="SFLDG01084">
    <property type="entry name" value="Uncharacterised_Radical_SAM_Su"/>
    <property type="match status" value="1"/>
</dbReference>
<reference evidence="5 6" key="1">
    <citation type="journal article" date="2007" name="Appl. Environ. Microbiol.">
        <title>Isolation of key methanogens for global methane emission from rice paddy fields: a novel isolate affiliated with the clone cluster rice cluster I.</title>
        <authorList>
            <person name="Sakai S."/>
            <person name="Imachi H."/>
            <person name="Sekiguchi Y."/>
            <person name="Ohashi A."/>
            <person name="Harada H."/>
            <person name="Kamagata Y."/>
        </authorList>
    </citation>
    <scope>NUCLEOTIDE SEQUENCE [LARGE SCALE GENOMIC DNA]</scope>
    <source>
        <strain evidence="6">DSM 17711 / JCM 13418 / NBRC 101707 / SANAE</strain>
    </source>
</reference>
<evidence type="ECO:0000259" key="4">
    <source>
        <dbReference type="SMART" id="SM00729"/>
    </source>
</evidence>
<protein>
    <recommendedName>
        <fullName evidence="4">Elp3/MiaA/NifB-like radical SAM core domain-containing protein</fullName>
    </recommendedName>
</protein>
<keyword evidence="3" id="KW-0411">Iron-sulfur</keyword>
<dbReference type="SFLD" id="SFLDS00029">
    <property type="entry name" value="Radical_SAM"/>
    <property type="match status" value="1"/>
</dbReference>
<dbReference type="PANTHER" id="PTHR43432">
    <property type="entry name" value="SLR0285 PROTEIN"/>
    <property type="match status" value="1"/>
</dbReference>
<dbReference type="SMART" id="SM00729">
    <property type="entry name" value="Elp3"/>
    <property type="match status" value="1"/>
</dbReference>
<keyword evidence="6" id="KW-1185">Reference proteome</keyword>
<dbReference type="Gene3D" id="3.80.30.30">
    <property type="match status" value="1"/>
</dbReference>
<evidence type="ECO:0000256" key="3">
    <source>
        <dbReference type="ARBA" id="ARBA00023014"/>
    </source>
</evidence>
<dbReference type="GO" id="GO:0051536">
    <property type="term" value="F:iron-sulfur cluster binding"/>
    <property type="evidence" value="ECO:0007669"/>
    <property type="project" value="UniProtKB-KW"/>
</dbReference>
<sequence>MICREISCKSALSMSGLPGLDYTLNPYMGCGHACIYCYAPSTLRYAGPDAWGSFVNVKADIPRVLEKEVRTKKRGVVGISTVTDPYQPVEEKYRLTRSCLKVLLAKDLPICVQTKSALVVRDIDLLREFKDKEVGFTVTTLDERMSGIMEPGASKPAARLDALKTLSDNGIATWAFVGPMVPGIIDKERLEELLARVQEAGASHVMLDRLRLKPGLWGRMEPILMEKAPDIAEACKRALFKNDGTFEALRSDAARICLELKLPCELNY</sequence>
<dbReference type="Proteomes" id="UP000001882">
    <property type="component" value="Chromosome"/>
</dbReference>
<keyword evidence="1" id="KW-0479">Metal-binding</keyword>
<keyword evidence="2" id="KW-0408">Iron</keyword>
<dbReference type="STRING" id="304371.MCP_1815"/>
<name>D1YZL5_METPS</name>
<dbReference type="EMBL" id="AP011532">
    <property type="protein sequence ID" value="BAI61887.1"/>
    <property type="molecule type" value="Genomic_DNA"/>
</dbReference>
<dbReference type="GO" id="GO:0046872">
    <property type="term" value="F:metal ion binding"/>
    <property type="evidence" value="ECO:0007669"/>
    <property type="project" value="UniProtKB-KW"/>
</dbReference>
<dbReference type="InParanoid" id="D1YZL5"/>
<dbReference type="eggNOG" id="arCOG01290">
    <property type="taxonomic scope" value="Archaea"/>
</dbReference>
<organism evidence="5 6">
    <name type="scientific">Methanocella paludicola (strain DSM 17711 / JCM 13418 / NBRC 101707 / SANAE)</name>
    <dbReference type="NCBI Taxonomy" id="304371"/>
    <lineage>
        <taxon>Archaea</taxon>
        <taxon>Methanobacteriati</taxon>
        <taxon>Methanobacteriota</taxon>
        <taxon>Stenosarchaea group</taxon>
        <taxon>Methanomicrobia</taxon>
        <taxon>Methanocellales</taxon>
        <taxon>Methanocellaceae</taxon>
        <taxon>Methanocella</taxon>
    </lineage>
</organism>
<dbReference type="GO" id="GO:0003824">
    <property type="term" value="F:catalytic activity"/>
    <property type="evidence" value="ECO:0007669"/>
    <property type="project" value="InterPro"/>
</dbReference>
<reference evidence="6" key="3">
    <citation type="journal article" date="2011" name="PLoS ONE">
        <title>Genome sequence of a mesophilic hydrogenotrophic methanogen Methanocella paludicola, the first cultivated representative of the order Methanocellales.</title>
        <authorList>
            <person name="Sakai S."/>
            <person name="Takaki Y."/>
            <person name="Shimamura S."/>
            <person name="Sekine M."/>
            <person name="Tajima T."/>
            <person name="Kosugi H."/>
            <person name="Ichikawa N."/>
            <person name="Tasumi E."/>
            <person name="Hiraki A.T."/>
            <person name="Shimizu A."/>
            <person name="Kato Y."/>
            <person name="Nishiko R."/>
            <person name="Mori K."/>
            <person name="Fujita N."/>
            <person name="Imachi H."/>
            <person name="Takai K."/>
        </authorList>
    </citation>
    <scope>NUCLEOTIDE SEQUENCE [LARGE SCALE GENOMIC DNA]</scope>
    <source>
        <strain evidence="6">DSM 17711 / JCM 13418 / NBRC 101707 / SANAE</strain>
    </source>
</reference>
<dbReference type="PANTHER" id="PTHR43432:SF6">
    <property type="entry name" value="RADICAL SAM CORE DOMAIN-CONTAINING PROTEIN"/>
    <property type="match status" value="1"/>
</dbReference>